<dbReference type="PROSITE" id="PS51272">
    <property type="entry name" value="SLH"/>
    <property type="match status" value="1"/>
</dbReference>
<evidence type="ECO:0000259" key="2">
    <source>
        <dbReference type="PROSITE" id="PS51272"/>
    </source>
</evidence>
<dbReference type="Pfam" id="PF00188">
    <property type="entry name" value="CAP"/>
    <property type="match status" value="1"/>
</dbReference>
<dbReference type="CDD" id="cd05379">
    <property type="entry name" value="CAP_bacterial"/>
    <property type="match status" value="1"/>
</dbReference>
<dbReference type="RefSeq" id="WP_013920580.1">
    <property type="nucleotide sequence ID" value="NC_015690.1"/>
</dbReference>
<dbReference type="EMBL" id="CP002869">
    <property type="protein sequence ID" value="AEI45438.1"/>
    <property type="molecule type" value="Genomic_DNA"/>
</dbReference>
<dbReference type="InterPro" id="IPR035940">
    <property type="entry name" value="CAP_sf"/>
</dbReference>
<protein>
    <submittedName>
        <fullName evidence="3">Copper amine oxidase domain-containing protein</fullName>
    </submittedName>
</protein>
<reference evidence="3 4" key="2">
    <citation type="journal article" date="2013" name="Genome Announc.">
        <title>Genome Sequence of Growth-Improving Paenibacillus mucilaginosus Strain KNP414.</title>
        <authorList>
            <person name="Lu J.J."/>
            <person name="Wang J.F."/>
            <person name="Hu X.F."/>
        </authorList>
    </citation>
    <scope>NUCLEOTIDE SEQUENCE [LARGE SCALE GENOMIC DNA]</scope>
    <source>
        <strain evidence="3 4">KNP414</strain>
    </source>
</reference>
<gene>
    <name evidence="3" type="ordered locus">KNP414_06926</name>
</gene>
<dbReference type="HOGENOM" id="CLU_577270_0_0_9"/>
<organism evidence="3 4">
    <name type="scientific">Paenibacillus mucilaginosus (strain KNP414)</name>
    <dbReference type="NCBI Taxonomy" id="1036673"/>
    <lineage>
        <taxon>Bacteria</taxon>
        <taxon>Bacillati</taxon>
        <taxon>Bacillota</taxon>
        <taxon>Bacilli</taxon>
        <taxon>Bacillales</taxon>
        <taxon>Paenibacillaceae</taxon>
        <taxon>Paenibacillus</taxon>
    </lineage>
</organism>
<dbReference type="InterPro" id="IPR014044">
    <property type="entry name" value="CAP_dom"/>
</dbReference>
<dbReference type="Gene3D" id="3.40.33.10">
    <property type="entry name" value="CAP"/>
    <property type="match status" value="1"/>
</dbReference>
<evidence type="ECO:0000313" key="4">
    <source>
        <dbReference type="Proteomes" id="UP000006620"/>
    </source>
</evidence>
<dbReference type="KEGG" id="pms:KNP414_06926"/>
<dbReference type="Proteomes" id="UP000006620">
    <property type="component" value="Chromosome"/>
</dbReference>
<evidence type="ECO:0000256" key="1">
    <source>
        <dbReference type="SAM" id="SignalP"/>
    </source>
</evidence>
<keyword evidence="1" id="KW-0732">Signal</keyword>
<feature type="chain" id="PRO_5003370636" evidence="1">
    <location>
        <begin position="29"/>
        <end position="487"/>
    </location>
</feature>
<dbReference type="PROSITE" id="PS51257">
    <property type="entry name" value="PROKAR_LIPOPROTEIN"/>
    <property type="match status" value="1"/>
</dbReference>
<dbReference type="InterPro" id="IPR029410">
    <property type="entry name" value="CAP_assoc"/>
</dbReference>
<dbReference type="PANTHER" id="PTHR31157">
    <property type="entry name" value="SCP DOMAIN-CONTAINING PROTEIN"/>
    <property type="match status" value="1"/>
</dbReference>
<dbReference type="SUPFAM" id="SSF55797">
    <property type="entry name" value="PR-1-like"/>
    <property type="match status" value="1"/>
</dbReference>
<sequence>MNKRWMSYALPAVLSISSVLSLAATACAATPAAFSDTRNHWSADAVKWAVGSGIVDGYEDGTFRPNQTVSEPEFLAMLLRAYPSSQLTSTSSGSPWYTPYYDYAKKMNWPLLGSPDRQSYNRGHVARLIAGTQQGTALSLNDSIRFLLDQGLSQGKSSATVQGYAAADPLSRAEAVQFIRNLKGSVSGLKAAQPTPGGTAPEASAAAVSVRGIAIGDSEASVLGKLGQPARKDASGYAGMQWYIYNGDYSRYVQVGISGGKVTGLYAPGGWTANKGLTDGVSRTEVQNVYGQPLSYILKGNTRFMNNYGEGESGTYEDAGAYVTFFYDVHQEGEVTGVLVIDRSTELALASFYPQGSDALSRAFERQSFDLANAARVRLGLQPFAWDEGAAGTARAHSADMAAKGYFDHTNPAGQSPFDRMEAAGLSYSSAAENIAAGQTSAIHAHHGWMNSAGHRKNLLSGITRLGVGAAFGGKMSVYYTQNFLTP</sequence>
<dbReference type="Pfam" id="PF00395">
    <property type="entry name" value="SLH"/>
    <property type="match status" value="1"/>
</dbReference>
<dbReference type="PATRIC" id="fig|1036673.3.peg.6460"/>
<name>F8FGR1_PAEMK</name>
<evidence type="ECO:0000313" key="3">
    <source>
        <dbReference type="EMBL" id="AEI45438.1"/>
    </source>
</evidence>
<proteinExistence type="predicted"/>
<dbReference type="PANTHER" id="PTHR31157:SF1">
    <property type="entry name" value="SCP DOMAIN-CONTAINING PROTEIN"/>
    <property type="match status" value="1"/>
</dbReference>
<dbReference type="AlphaFoldDB" id="F8FGR1"/>
<dbReference type="InterPro" id="IPR001119">
    <property type="entry name" value="SLH_dom"/>
</dbReference>
<reference evidence="4" key="1">
    <citation type="submission" date="2011-06" db="EMBL/GenBank/DDBJ databases">
        <title>Complete genome sequence of Paenibacillus mucilaginosus KNP414.</title>
        <authorList>
            <person name="Wang J."/>
            <person name="Hu S."/>
            <person name="Hu X."/>
            <person name="Zhang B."/>
            <person name="Dong D."/>
            <person name="Zhang S."/>
            <person name="Zhao K."/>
            <person name="Wu D."/>
        </authorList>
    </citation>
    <scope>NUCLEOTIDE SEQUENCE [LARGE SCALE GENOMIC DNA]</scope>
    <source>
        <strain evidence="4">KNP414</strain>
    </source>
</reference>
<feature type="domain" description="SLH" evidence="2">
    <location>
        <begin position="29"/>
        <end position="92"/>
    </location>
</feature>
<feature type="signal peptide" evidence="1">
    <location>
        <begin position="1"/>
        <end position="28"/>
    </location>
</feature>
<accession>F8FGR1</accession>
<dbReference type="Pfam" id="PF14504">
    <property type="entry name" value="CAP_assoc_N"/>
    <property type="match status" value="1"/>
</dbReference>